<comment type="caution">
    <text evidence="1">The sequence shown here is derived from an EMBL/GenBank/DDBJ whole genome shotgun (WGS) entry which is preliminary data.</text>
</comment>
<dbReference type="EMBL" id="PGOL01002673">
    <property type="protein sequence ID" value="PKI46100.1"/>
    <property type="molecule type" value="Genomic_DNA"/>
</dbReference>
<gene>
    <name evidence="1" type="ORF">CRG98_033495</name>
</gene>
<sequence>MGPFLQRRWLDSGRRSPFKVASPICISSDVLQFERGGEAALQQLLLVEDPRWRWRHHHNTADGLRERVERGRLKA</sequence>
<organism evidence="1 2">
    <name type="scientific">Punica granatum</name>
    <name type="common">Pomegranate</name>
    <dbReference type="NCBI Taxonomy" id="22663"/>
    <lineage>
        <taxon>Eukaryota</taxon>
        <taxon>Viridiplantae</taxon>
        <taxon>Streptophyta</taxon>
        <taxon>Embryophyta</taxon>
        <taxon>Tracheophyta</taxon>
        <taxon>Spermatophyta</taxon>
        <taxon>Magnoliopsida</taxon>
        <taxon>eudicotyledons</taxon>
        <taxon>Gunneridae</taxon>
        <taxon>Pentapetalae</taxon>
        <taxon>rosids</taxon>
        <taxon>malvids</taxon>
        <taxon>Myrtales</taxon>
        <taxon>Lythraceae</taxon>
        <taxon>Punica</taxon>
    </lineage>
</organism>
<proteinExistence type="predicted"/>
<evidence type="ECO:0000313" key="2">
    <source>
        <dbReference type="Proteomes" id="UP000233551"/>
    </source>
</evidence>
<dbReference type="Proteomes" id="UP000233551">
    <property type="component" value="Unassembled WGS sequence"/>
</dbReference>
<accession>A0A2I0IR02</accession>
<name>A0A2I0IR02_PUNGR</name>
<reference evidence="1 2" key="1">
    <citation type="submission" date="2017-11" db="EMBL/GenBank/DDBJ databases">
        <title>De-novo sequencing of pomegranate (Punica granatum L.) genome.</title>
        <authorList>
            <person name="Akparov Z."/>
            <person name="Amiraslanov A."/>
            <person name="Hajiyeva S."/>
            <person name="Abbasov M."/>
            <person name="Kaur K."/>
            <person name="Hamwieh A."/>
            <person name="Solovyev V."/>
            <person name="Salamov A."/>
            <person name="Braich B."/>
            <person name="Kosarev P."/>
            <person name="Mahmoud A."/>
            <person name="Hajiyev E."/>
            <person name="Babayeva S."/>
            <person name="Izzatullayeva V."/>
            <person name="Mammadov A."/>
            <person name="Mammadov A."/>
            <person name="Sharifova S."/>
            <person name="Ojaghi J."/>
            <person name="Eynullazada K."/>
            <person name="Bayramov B."/>
            <person name="Abdulazimova A."/>
            <person name="Shahmuradov I."/>
        </authorList>
    </citation>
    <scope>NUCLEOTIDE SEQUENCE [LARGE SCALE GENOMIC DNA]</scope>
    <source>
        <strain evidence="2">cv. AG2017</strain>
        <tissue evidence="1">Leaf</tissue>
    </source>
</reference>
<dbReference type="AlphaFoldDB" id="A0A2I0IR02"/>
<protein>
    <submittedName>
        <fullName evidence="1">Uncharacterized protein</fullName>
    </submittedName>
</protein>
<evidence type="ECO:0000313" key="1">
    <source>
        <dbReference type="EMBL" id="PKI46100.1"/>
    </source>
</evidence>
<keyword evidence="2" id="KW-1185">Reference proteome</keyword>